<dbReference type="SUPFAM" id="SSF50494">
    <property type="entry name" value="Trypsin-like serine proteases"/>
    <property type="match status" value="1"/>
</dbReference>
<dbReference type="RefSeq" id="WP_075079630.1">
    <property type="nucleotide sequence ID" value="NZ_BDCO01000002.1"/>
</dbReference>
<dbReference type="OrthoDB" id="189340at2"/>
<reference evidence="4" key="1">
    <citation type="journal article" date="2017" name="Genome Announc.">
        <title>Draft Genome Sequence of Terrimicrobium sacchariphilum NM-5T, a Facultative Anaerobic Soil Bacterium of the Class Spartobacteria.</title>
        <authorList>
            <person name="Qiu Y.L."/>
            <person name="Tourlousse D.M."/>
            <person name="Matsuura N."/>
            <person name="Ohashi A."/>
            <person name="Sekiguchi Y."/>
        </authorList>
    </citation>
    <scope>NUCLEOTIDE SEQUENCE [LARGE SCALE GENOMIC DNA]</scope>
    <source>
        <strain evidence="4">NM-5</strain>
    </source>
</reference>
<evidence type="ECO:0000256" key="1">
    <source>
        <dbReference type="SAM" id="SignalP"/>
    </source>
</evidence>
<proteinExistence type="predicted"/>
<dbReference type="PROSITE" id="PS50240">
    <property type="entry name" value="TRYPSIN_DOM"/>
    <property type="match status" value="1"/>
</dbReference>
<dbReference type="InParanoid" id="A0A146GBQ0"/>
<evidence type="ECO:0000259" key="2">
    <source>
        <dbReference type="PROSITE" id="PS50240"/>
    </source>
</evidence>
<dbReference type="Proteomes" id="UP000076023">
    <property type="component" value="Unassembled WGS sequence"/>
</dbReference>
<comment type="caution">
    <text evidence="3">The sequence shown here is derived from an EMBL/GenBank/DDBJ whole genome shotgun (WGS) entry which is preliminary data.</text>
</comment>
<dbReference type="GO" id="GO:0006508">
    <property type="term" value="P:proteolysis"/>
    <property type="evidence" value="ECO:0007669"/>
    <property type="project" value="InterPro"/>
</dbReference>
<evidence type="ECO:0000313" key="3">
    <source>
        <dbReference type="EMBL" id="GAT33956.1"/>
    </source>
</evidence>
<feature type="signal peptide" evidence="1">
    <location>
        <begin position="1"/>
        <end position="41"/>
    </location>
</feature>
<sequence>MKLLSFISFTPPGIKYQPRAFLFRGIASLLALIALAEPAGAVLVDDASYQTTAPTSASVPNWDVGWSQSGVTGWDYVGAVGGASGVYLGNGWVITAAHVNLSSGTYTLNGTTYAIVAESTVSPGSADLTMFRISSEPQLPALSISSSAPISFSTQVVMIGYGGGAKSWGVNTVTATHVQVTVSAYTSTDFATAYGTPSSQGRNRMTVINSAEAVPGDSGGGAFAYNSASGTWSLVGLIEAVDSNGDTYFVQLGSYSTFISQTMYSSVPEPALPALLLPVACFALWRLRHRRY</sequence>
<dbReference type="Gene3D" id="2.40.10.120">
    <property type="match status" value="1"/>
</dbReference>
<dbReference type="InterPro" id="IPR001254">
    <property type="entry name" value="Trypsin_dom"/>
</dbReference>
<dbReference type="EMBL" id="BDCO01000002">
    <property type="protein sequence ID" value="GAT33956.1"/>
    <property type="molecule type" value="Genomic_DNA"/>
</dbReference>
<dbReference type="Pfam" id="PF13365">
    <property type="entry name" value="Trypsin_2"/>
    <property type="match status" value="1"/>
</dbReference>
<dbReference type="AlphaFoldDB" id="A0A146GBQ0"/>
<protein>
    <submittedName>
        <fullName evidence="3">Trypsin</fullName>
    </submittedName>
</protein>
<dbReference type="GO" id="GO:0004252">
    <property type="term" value="F:serine-type endopeptidase activity"/>
    <property type="evidence" value="ECO:0007669"/>
    <property type="project" value="InterPro"/>
</dbReference>
<dbReference type="STRING" id="690879.TSACC_22377"/>
<gene>
    <name evidence="3" type="ORF">TSACC_22377</name>
</gene>
<accession>A0A146GBQ0</accession>
<dbReference type="InterPro" id="IPR009003">
    <property type="entry name" value="Peptidase_S1_PA"/>
</dbReference>
<keyword evidence="4" id="KW-1185">Reference proteome</keyword>
<name>A0A146GBQ0_TERSA</name>
<feature type="chain" id="PRO_5007524716" evidence="1">
    <location>
        <begin position="42"/>
        <end position="292"/>
    </location>
</feature>
<organism evidence="3 4">
    <name type="scientific">Terrimicrobium sacchariphilum</name>
    <dbReference type="NCBI Taxonomy" id="690879"/>
    <lineage>
        <taxon>Bacteria</taxon>
        <taxon>Pseudomonadati</taxon>
        <taxon>Verrucomicrobiota</taxon>
        <taxon>Terrimicrobiia</taxon>
        <taxon>Terrimicrobiales</taxon>
        <taxon>Terrimicrobiaceae</taxon>
        <taxon>Terrimicrobium</taxon>
    </lineage>
</organism>
<evidence type="ECO:0000313" key="4">
    <source>
        <dbReference type="Proteomes" id="UP000076023"/>
    </source>
</evidence>
<feature type="domain" description="Peptidase S1" evidence="2">
    <location>
        <begin position="63"/>
        <end position="264"/>
    </location>
</feature>
<keyword evidence="1" id="KW-0732">Signal</keyword>